<dbReference type="AlphaFoldDB" id="A0A7L9WJ96"/>
<sequence>MGNALVPEFSVSDWRLSKAFYCDVLGFECAYERPEEGFCYLQLGDAELMIDQIGQGRTFDDGYLPVGYPFGMGLNVQIRVPSVDPLVEALANIKHPLFLPVEEKWYRIGDYQGGNRQFVVADPDGYLLRFFQELGMRTPVA</sequence>
<protein>
    <recommendedName>
        <fullName evidence="2">Bleomycin resistance protein</fullName>
    </recommendedName>
</protein>
<dbReference type="InterPro" id="IPR029068">
    <property type="entry name" value="Glyas_Bleomycin-R_OHBP_Dase"/>
</dbReference>
<dbReference type="PROSITE" id="PS51819">
    <property type="entry name" value="VOC"/>
    <property type="match status" value="1"/>
</dbReference>
<evidence type="ECO:0000256" key="2">
    <source>
        <dbReference type="ARBA" id="ARBA00021572"/>
    </source>
</evidence>
<dbReference type="Pfam" id="PF00903">
    <property type="entry name" value="Glyoxalase"/>
    <property type="match status" value="1"/>
</dbReference>
<keyword evidence="6" id="KW-1185">Reference proteome</keyword>
<gene>
    <name evidence="5" type="ORF">F3W81_03900</name>
</gene>
<accession>A0A7L9WJ96</accession>
<dbReference type="SUPFAM" id="SSF54593">
    <property type="entry name" value="Glyoxalase/Bleomycin resistance protein/Dihydroxybiphenyl dioxygenase"/>
    <property type="match status" value="1"/>
</dbReference>
<evidence type="ECO:0000259" key="4">
    <source>
        <dbReference type="PROSITE" id="PS51819"/>
    </source>
</evidence>
<dbReference type="GO" id="GO:0046677">
    <property type="term" value="P:response to antibiotic"/>
    <property type="evidence" value="ECO:0007669"/>
    <property type="project" value="UniProtKB-KW"/>
</dbReference>
<dbReference type="InterPro" id="IPR004360">
    <property type="entry name" value="Glyas_Fos-R_dOase_dom"/>
</dbReference>
<dbReference type="CDD" id="cd08349">
    <property type="entry name" value="BLMA_like"/>
    <property type="match status" value="1"/>
</dbReference>
<dbReference type="Proteomes" id="UP000594118">
    <property type="component" value="Chromosome"/>
</dbReference>
<organism evidence="5 6">
    <name type="scientific">Pseudooceanicola spongiae</name>
    <dbReference type="NCBI Taxonomy" id="2613965"/>
    <lineage>
        <taxon>Bacteria</taxon>
        <taxon>Pseudomonadati</taxon>
        <taxon>Pseudomonadota</taxon>
        <taxon>Alphaproteobacteria</taxon>
        <taxon>Rhodobacterales</taxon>
        <taxon>Paracoccaceae</taxon>
        <taxon>Pseudooceanicola</taxon>
    </lineage>
</organism>
<evidence type="ECO:0000313" key="5">
    <source>
        <dbReference type="EMBL" id="QOL80042.1"/>
    </source>
</evidence>
<dbReference type="RefSeq" id="WP_193082356.1">
    <property type="nucleotide sequence ID" value="NZ_CP045201.1"/>
</dbReference>
<name>A0A7L9WJ96_9RHOB</name>
<reference evidence="5 6" key="1">
    <citation type="submission" date="2019-10" db="EMBL/GenBank/DDBJ databases">
        <title>Pseudopuniceibacterium sp. HQ09 islated from Antarctica.</title>
        <authorList>
            <person name="Liao L."/>
            <person name="Su S."/>
            <person name="Chen B."/>
            <person name="Yu Y."/>
        </authorList>
    </citation>
    <scope>NUCLEOTIDE SEQUENCE [LARGE SCALE GENOMIC DNA]</scope>
    <source>
        <strain evidence="5 6">HQ09</strain>
    </source>
</reference>
<feature type="domain" description="VOC" evidence="4">
    <location>
        <begin position="2"/>
        <end position="133"/>
    </location>
</feature>
<proteinExistence type="inferred from homology"/>
<keyword evidence="3" id="KW-0046">Antibiotic resistance</keyword>
<evidence type="ECO:0000256" key="3">
    <source>
        <dbReference type="ARBA" id="ARBA00023251"/>
    </source>
</evidence>
<evidence type="ECO:0000313" key="6">
    <source>
        <dbReference type="Proteomes" id="UP000594118"/>
    </source>
</evidence>
<dbReference type="InterPro" id="IPR000335">
    <property type="entry name" value="Bleomycin-R"/>
</dbReference>
<dbReference type="KEGG" id="pshq:F3W81_03900"/>
<dbReference type="InterPro" id="IPR037523">
    <property type="entry name" value="VOC_core"/>
</dbReference>
<dbReference type="EMBL" id="CP045201">
    <property type="protein sequence ID" value="QOL80042.1"/>
    <property type="molecule type" value="Genomic_DNA"/>
</dbReference>
<comment type="similarity">
    <text evidence="1">Belongs to the bleomycin resistance protein family.</text>
</comment>
<dbReference type="Gene3D" id="3.10.180.10">
    <property type="entry name" value="2,3-Dihydroxybiphenyl 1,2-Dioxygenase, domain 1"/>
    <property type="match status" value="1"/>
</dbReference>
<evidence type="ECO:0000256" key="1">
    <source>
        <dbReference type="ARBA" id="ARBA00011051"/>
    </source>
</evidence>